<dbReference type="PRINTS" id="PR00157">
    <property type="entry name" value="PLASTOCYANIN"/>
</dbReference>
<evidence type="ECO:0000256" key="7">
    <source>
        <dbReference type="PIRSR" id="PIRSR602387-1"/>
    </source>
</evidence>
<feature type="binding site" evidence="7">
    <location>
        <position position="122"/>
    </location>
    <ligand>
        <name>Cu cation</name>
        <dbReference type="ChEBI" id="CHEBI:23378"/>
    </ligand>
</feature>
<evidence type="ECO:0000256" key="3">
    <source>
        <dbReference type="ARBA" id="ARBA00022723"/>
    </source>
</evidence>
<gene>
    <name evidence="9" type="ORF">AArcSt11_06395</name>
</gene>
<keyword evidence="10" id="KW-1185">Reference proteome</keyword>
<protein>
    <submittedName>
        <fullName evidence="9">Plastocyanin/azurin family copper-binding protein</fullName>
    </submittedName>
</protein>
<evidence type="ECO:0000256" key="5">
    <source>
        <dbReference type="ARBA" id="ARBA00023008"/>
    </source>
</evidence>
<dbReference type="InterPro" id="IPR008972">
    <property type="entry name" value="Cupredoxin"/>
</dbReference>
<reference evidence="9 10" key="1">
    <citation type="journal article" date="2022" name="Syst. Appl. Microbiol.">
        <title>Natronocalculus amylovorans gen. nov., sp. nov., and Natranaeroarchaeum aerophilus sp. nov., dominant culturable amylolytic natronoarchaea from hypersaline soda lakes in southwestern Siberia.</title>
        <authorList>
            <person name="Sorokin D.Y."/>
            <person name="Elcheninov A.G."/>
            <person name="Khizhniak T.V."/>
            <person name="Koenen M."/>
            <person name="Bale N.J."/>
            <person name="Damste J.S.S."/>
            <person name="Kublanov I.V."/>
        </authorList>
    </citation>
    <scope>NUCLEOTIDE SEQUENCE [LARGE SCALE GENOMIC DNA]</scope>
    <source>
        <strain evidence="9 10">AArc-St1-1</strain>
    </source>
</reference>
<comment type="caution">
    <text evidence="9">The sequence shown here is derived from an EMBL/GenBank/DDBJ whole genome shotgun (WGS) entry which is preliminary data.</text>
</comment>
<dbReference type="EMBL" id="JAKRVY010000002">
    <property type="protein sequence ID" value="MCL9813281.1"/>
    <property type="molecule type" value="Genomic_DNA"/>
</dbReference>
<feature type="binding site" evidence="7">
    <location>
        <position position="119"/>
    </location>
    <ligand>
        <name>Cu cation</name>
        <dbReference type="ChEBI" id="CHEBI:23378"/>
    </ligand>
</feature>
<keyword evidence="4" id="KW-0249">Electron transport</keyword>
<dbReference type="CDD" id="cd04220">
    <property type="entry name" value="Halocyanin"/>
    <property type="match status" value="1"/>
</dbReference>
<dbReference type="PROSITE" id="PS51318">
    <property type="entry name" value="TAT"/>
    <property type="match status" value="1"/>
</dbReference>
<feature type="domain" description="Blue (type 1) copper" evidence="8">
    <location>
        <begin position="51"/>
        <end position="133"/>
    </location>
</feature>
<dbReference type="Gene3D" id="2.60.40.420">
    <property type="entry name" value="Cupredoxins - blue copper proteins"/>
    <property type="match status" value="1"/>
</dbReference>
<dbReference type="SUPFAM" id="SSF49503">
    <property type="entry name" value="Cupredoxins"/>
    <property type="match status" value="1"/>
</dbReference>
<dbReference type="PROSITE" id="PS51257">
    <property type="entry name" value="PROKAR_LIPOPROTEIN"/>
    <property type="match status" value="1"/>
</dbReference>
<dbReference type="GO" id="GO:0005507">
    <property type="term" value="F:copper ion binding"/>
    <property type="evidence" value="ECO:0007669"/>
    <property type="project" value="InterPro"/>
</dbReference>
<evidence type="ECO:0000259" key="8">
    <source>
        <dbReference type="Pfam" id="PF00127"/>
    </source>
</evidence>
<evidence type="ECO:0000256" key="4">
    <source>
        <dbReference type="ARBA" id="ARBA00022982"/>
    </source>
</evidence>
<dbReference type="GO" id="GO:0009055">
    <property type="term" value="F:electron transfer activity"/>
    <property type="evidence" value="ECO:0007669"/>
    <property type="project" value="InterPro"/>
</dbReference>
<keyword evidence="6" id="KW-0472">Membrane</keyword>
<evidence type="ECO:0000313" key="9">
    <source>
        <dbReference type="EMBL" id="MCL9813281.1"/>
    </source>
</evidence>
<dbReference type="InterPro" id="IPR002387">
    <property type="entry name" value="Plastocyanin"/>
</dbReference>
<dbReference type="InterPro" id="IPR000923">
    <property type="entry name" value="BlueCu_1"/>
</dbReference>
<dbReference type="Proteomes" id="UP001202674">
    <property type="component" value="Unassembled WGS sequence"/>
</dbReference>
<organism evidence="9 10">
    <name type="scientific">Natranaeroarchaeum aerophilus</name>
    <dbReference type="NCBI Taxonomy" id="2917711"/>
    <lineage>
        <taxon>Archaea</taxon>
        <taxon>Methanobacteriati</taxon>
        <taxon>Methanobacteriota</taxon>
        <taxon>Stenosarchaea group</taxon>
        <taxon>Halobacteria</taxon>
        <taxon>Halobacteriales</taxon>
        <taxon>Natronoarchaeaceae</taxon>
        <taxon>Natranaeroarchaeum</taxon>
    </lineage>
</organism>
<evidence type="ECO:0000256" key="6">
    <source>
        <dbReference type="ARBA" id="ARBA00023136"/>
    </source>
</evidence>
<dbReference type="InterPro" id="IPR006311">
    <property type="entry name" value="TAT_signal"/>
</dbReference>
<proteinExistence type="predicted"/>
<comment type="subcellular location">
    <subcellularLocation>
        <location evidence="1">Membrane</location>
    </subcellularLocation>
</comment>
<dbReference type="Pfam" id="PF00127">
    <property type="entry name" value="Copper-bind"/>
    <property type="match status" value="1"/>
</dbReference>
<dbReference type="PANTHER" id="PTHR34192:SF10">
    <property type="entry name" value="PLASTOCYANIN MAJOR ISOFORM, CHLOROPLASTIC-RELATED"/>
    <property type="match status" value="1"/>
</dbReference>
<sequence>MTERSTIDRRTYLKAAAGVTTAGVLAGCTDNAEEPADDPVMDDGVTTVLVGPEGQNIFEPEELTIDAGTTVQWVWESDTHNLALVEGPDGGWEGYDEIEDEGFEYEHTFEVEGTYEYVCEPHEALDMFGTIIVR</sequence>
<feature type="binding site" evidence="7">
    <location>
        <position position="127"/>
    </location>
    <ligand>
        <name>Cu cation</name>
        <dbReference type="ChEBI" id="CHEBI:23378"/>
    </ligand>
</feature>
<keyword evidence="5 7" id="KW-0186">Copper</keyword>
<evidence type="ECO:0000313" key="10">
    <source>
        <dbReference type="Proteomes" id="UP001202674"/>
    </source>
</evidence>
<dbReference type="InterPro" id="IPR028871">
    <property type="entry name" value="BlueCu_1_BS"/>
</dbReference>
<feature type="binding site" evidence="7">
    <location>
        <position position="80"/>
    </location>
    <ligand>
        <name>Cu cation</name>
        <dbReference type="ChEBI" id="CHEBI:23378"/>
    </ligand>
</feature>
<evidence type="ECO:0000256" key="1">
    <source>
        <dbReference type="ARBA" id="ARBA00004370"/>
    </source>
</evidence>
<dbReference type="PROSITE" id="PS00196">
    <property type="entry name" value="COPPER_BLUE"/>
    <property type="match status" value="1"/>
</dbReference>
<keyword evidence="3 7" id="KW-0479">Metal-binding</keyword>
<keyword evidence="2" id="KW-0813">Transport</keyword>
<dbReference type="GO" id="GO:0016020">
    <property type="term" value="C:membrane"/>
    <property type="evidence" value="ECO:0007669"/>
    <property type="project" value="UniProtKB-SubCell"/>
</dbReference>
<evidence type="ECO:0000256" key="2">
    <source>
        <dbReference type="ARBA" id="ARBA00022448"/>
    </source>
</evidence>
<dbReference type="RefSeq" id="WP_250595557.1">
    <property type="nucleotide sequence ID" value="NZ_JAKRVY010000002.1"/>
</dbReference>
<accession>A0AAE3K4M9</accession>
<dbReference type="AlphaFoldDB" id="A0AAE3K4M9"/>
<comment type="cofactor">
    <cofactor evidence="7">
        <name>Cu(2+)</name>
        <dbReference type="ChEBI" id="CHEBI:29036"/>
    </cofactor>
    <text evidence="7">The crystal structure with reduced Cu(1+) has also been determined.</text>
</comment>
<name>A0AAE3K4M9_9EURY</name>
<dbReference type="PANTHER" id="PTHR34192">
    <property type="entry name" value="PLASTOCYANIN MAJOR ISOFORM, CHLOROPLASTIC-RELATED"/>
    <property type="match status" value="1"/>
</dbReference>